<reference evidence="1 2" key="1">
    <citation type="journal article" date="2021" name="Sci. Rep.">
        <title>Chromosome anchoring in Senegalese sole (Solea senegalensis) reveals sex-associated markers and genome rearrangements in flatfish.</title>
        <authorList>
            <person name="Guerrero-Cozar I."/>
            <person name="Gomez-Garrido J."/>
            <person name="Berbel C."/>
            <person name="Martinez-Blanch J.F."/>
            <person name="Alioto T."/>
            <person name="Claros M.G."/>
            <person name="Gagnaire P.A."/>
            <person name="Manchado M."/>
        </authorList>
    </citation>
    <scope>NUCLEOTIDE SEQUENCE [LARGE SCALE GENOMIC DNA]</scope>
    <source>
        <strain evidence="1">Sse05_10M</strain>
    </source>
</reference>
<dbReference type="EMBL" id="JAGKHQ010000018">
    <property type="protein sequence ID" value="KAG7485935.1"/>
    <property type="molecule type" value="Genomic_DNA"/>
</dbReference>
<name>A0AAV6QBV1_SOLSE</name>
<comment type="caution">
    <text evidence="1">The sequence shown here is derived from an EMBL/GenBank/DDBJ whole genome shotgun (WGS) entry which is preliminary data.</text>
</comment>
<evidence type="ECO:0000313" key="1">
    <source>
        <dbReference type="EMBL" id="KAG7485935.1"/>
    </source>
</evidence>
<organism evidence="1 2">
    <name type="scientific">Solea senegalensis</name>
    <name type="common">Senegalese sole</name>
    <dbReference type="NCBI Taxonomy" id="28829"/>
    <lineage>
        <taxon>Eukaryota</taxon>
        <taxon>Metazoa</taxon>
        <taxon>Chordata</taxon>
        <taxon>Craniata</taxon>
        <taxon>Vertebrata</taxon>
        <taxon>Euteleostomi</taxon>
        <taxon>Actinopterygii</taxon>
        <taxon>Neopterygii</taxon>
        <taxon>Teleostei</taxon>
        <taxon>Neoteleostei</taxon>
        <taxon>Acanthomorphata</taxon>
        <taxon>Carangaria</taxon>
        <taxon>Pleuronectiformes</taxon>
        <taxon>Pleuronectoidei</taxon>
        <taxon>Soleidae</taxon>
        <taxon>Solea</taxon>
    </lineage>
</organism>
<keyword evidence="2" id="KW-1185">Reference proteome</keyword>
<evidence type="ECO:0000313" key="2">
    <source>
        <dbReference type="Proteomes" id="UP000693946"/>
    </source>
</evidence>
<sequence length="128" mass="14093">MINHKVQIPPVMCGDPWCPCKNSKCFSMTSTVDGAGVQHYLLLLSKLPCLLPPSPPFSRGCSEGSMRENEQVAHPFFNGMAVLLQCRLSSSSPLTDSSHLHTVSCQSLHSFMTLFVCSPRSLFIFLFA</sequence>
<proteinExistence type="predicted"/>
<dbReference type="AlphaFoldDB" id="A0AAV6QBV1"/>
<protein>
    <submittedName>
        <fullName evidence="1">Uncharacterized protein</fullName>
    </submittedName>
</protein>
<dbReference type="Proteomes" id="UP000693946">
    <property type="component" value="Linkage Group LG6"/>
</dbReference>
<accession>A0AAV6QBV1</accession>
<gene>
    <name evidence="1" type="ORF">JOB18_021408</name>
</gene>